<sequence length="447" mass="49607">MISQYLSTTKPYTTAAVLDVLILLLAKWYLLVDAGNGVLLQLFGQSVPLSAAYKSLLLVLITAALLWHQVRGLILPLLLLLLMLLGPFYSLLQTGNSAGFSYDAGMLLKIVSPLLAALYFYNLVQRDPVQARQALHQIMLFSFGILLLNLLLGRLGYGFEAYLPNDYLPDQNLGTKGFFKATNELSALLLVLSGYLFASYWPQAKLKFALVLGFSLFCAGSMLTKTGIGGVLLLAVFIPLLQSKSSWQRYSRSIAVSLLVLMLFTVLLLWQLPLILETLGIGQKLLWVYQQQGVLGVILSSRDQYALQNWQLATSYFQHWHLLAGIGVTGLELYTSKPLAELDPVDLFIWYGGFGLGFFVLWFGFVLSQSFRSYQQAPASIMAGVLTVNAVLLLVACMAGHVLTSGMLWIPWGMLNGAYLLWLQQTPDQIQQQAFDQTQGQTQDHRS</sequence>
<proteinExistence type="predicted"/>
<dbReference type="RefSeq" id="WP_127697528.1">
    <property type="nucleotide sequence ID" value="NZ_SACS01000002.1"/>
</dbReference>
<feature type="transmembrane region" description="Helical" evidence="1">
    <location>
        <begin position="348"/>
        <end position="367"/>
    </location>
</feature>
<organism evidence="2 3">
    <name type="scientific">Rheinheimera riviphila</name>
    <dbReference type="NCBI Taxonomy" id="1834037"/>
    <lineage>
        <taxon>Bacteria</taxon>
        <taxon>Pseudomonadati</taxon>
        <taxon>Pseudomonadota</taxon>
        <taxon>Gammaproteobacteria</taxon>
        <taxon>Chromatiales</taxon>
        <taxon>Chromatiaceae</taxon>
        <taxon>Rheinheimera</taxon>
    </lineage>
</organism>
<feature type="transmembrane region" description="Helical" evidence="1">
    <location>
        <begin position="51"/>
        <end position="67"/>
    </location>
</feature>
<evidence type="ECO:0000313" key="3">
    <source>
        <dbReference type="Proteomes" id="UP000283077"/>
    </source>
</evidence>
<feature type="transmembrane region" description="Helical" evidence="1">
    <location>
        <begin position="12"/>
        <end position="30"/>
    </location>
</feature>
<feature type="transmembrane region" description="Helical" evidence="1">
    <location>
        <begin position="407"/>
        <end position="423"/>
    </location>
</feature>
<gene>
    <name evidence="2" type="ORF">EOE67_02760</name>
</gene>
<reference evidence="2 3" key="1">
    <citation type="submission" date="2019-01" db="EMBL/GenBank/DDBJ databases">
        <authorList>
            <person name="Chen W.-M."/>
        </authorList>
    </citation>
    <scope>NUCLEOTIDE SEQUENCE [LARGE SCALE GENOMIC DNA]</scope>
    <source>
        <strain evidence="2 3">KYPC3</strain>
    </source>
</reference>
<keyword evidence="3" id="KW-1185">Reference proteome</keyword>
<feature type="transmembrane region" description="Helical" evidence="1">
    <location>
        <begin position="185"/>
        <end position="202"/>
    </location>
</feature>
<dbReference type="EMBL" id="SACS01000002">
    <property type="protein sequence ID" value="RVU41143.1"/>
    <property type="molecule type" value="Genomic_DNA"/>
</dbReference>
<dbReference type="OrthoDB" id="5759643at2"/>
<keyword evidence="1" id="KW-1133">Transmembrane helix</keyword>
<dbReference type="Proteomes" id="UP000283077">
    <property type="component" value="Unassembled WGS sequence"/>
</dbReference>
<accession>A0A437R348</accession>
<protein>
    <recommendedName>
        <fullName evidence="4">O-antigen ligase domain-containing protein</fullName>
    </recommendedName>
</protein>
<keyword evidence="1" id="KW-0472">Membrane</keyword>
<evidence type="ECO:0008006" key="4">
    <source>
        <dbReference type="Google" id="ProtNLM"/>
    </source>
</evidence>
<feature type="transmembrane region" description="Helical" evidence="1">
    <location>
        <begin position="379"/>
        <end position="401"/>
    </location>
</feature>
<keyword evidence="1" id="KW-0812">Transmembrane</keyword>
<evidence type="ECO:0000313" key="2">
    <source>
        <dbReference type="EMBL" id="RVU41143.1"/>
    </source>
</evidence>
<feature type="transmembrane region" description="Helical" evidence="1">
    <location>
        <begin position="104"/>
        <end position="122"/>
    </location>
</feature>
<dbReference type="AlphaFoldDB" id="A0A437R348"/>
<comment type="caution">
    <text evidence="2">The sequence shown here is derived from an EMBL/GenBank/DDBJ whole genome shotgun (WGS) entry which is preliminary data.</text>
</comment>
<name>A0A437R348_9GAMM</name>
<feature type="transmembrane region" description="Helical" evidence="1">
    <location>
        <begin position="253"/>
        <end position="276"/>
    </location>
</feature>
<evidence type="ECO:0000256" key="1">
    <source>
        <dbReference type="SAM" id="Phobius"/>
    </source>
</evidence>
<feature type="transmembrane region" description="Helical" evidence="1">
    <location>
        <begin position="208"/>
        <end position="241"/>
    </location>
</feature>
<feature type="transmembrane region" description="Helical" evidence="1">
    <location>
        <begin position="73"/>
        <end position="92"/>
    </location>
</feature>